<dbReference type="InterPro" id="IPR035919">
    <property type="entry name" value="EAL_sf"/>
</dbReference>
<comment type="subcellular location">
    <subcellularLocation>
        <location evidence="1">Cell membrane</location>
        <topology evidence="1">Multi-pass membrane protein</topology>
    </subcellularLocation>
</comment>
<dbReference type="PROSITE" id="PS50883">
    <property type="entry name" value="EAL"/>
    <property type="match status" value="1"/>
</dbReference>
<organism evidence="9 10">
    <name type="scientific">Lysobacter korlensis</name>
    <dbReference type="NCBI Taxonomy" id="553636"/>
    <lineage>
        <taxon>Bacteria</taxon>
        <taxon>Pseudomonadati</taxon>
        <taxon>Pseudomonadota</taxon>
        <taxon>Gammaproteobacteria</taxon>
        <taxon>Lysobacterales</taxon>
        <taxon>Lysobacteraceae</taxon>
        <taxon>Lysobacter</taxon>
    </lineage>
</organism>
<evidence type="ECO:0000256" key="1">
    <source>
        <dbReference type="ARBA" id="ARBA00004651"/>
    </source>
</evidence>
<dbReference type="InterPro" id="IPR001633">
    <property type="entry name" value="EAL_dom"/>
</dbReference>
<dbReference type="SMART" id="SM00052">
    <property type="entry name" value="EAL"/>
    <property type="match status" value="1"/>
</dbReference>
<dbReference type="InterPro" id="IPR007895">
    <property type="entry name" value="MASE1"/>
</dbReference>
<evidence type="ECO:0000256" key="3">
    <source>
        <dbReference type="ARBA" id="ARBA00022692"/>
    </source>
</evidence>
<dbReference type="Pfam" id="PF00563">
    <property type="entry name" value="EAL"/>
    <property type="match status" value="1"/>
</dbReference>
<evidence type="ECO:0000313" key="10">
    <source>
        <dbReference type="Proteomes" id="UP001589896"/>
    </source>
</evidence>
<feature type="domain" description="GGDEF" evidence="8">
    <location>
        <begin position="340"/>
        <end position="473"/>
    </location>
</feature>
<accession>A0ABV6S0F9</accession>
<dbReference type="InterPro" id="IPR029787">
    <property type="entry name" value="Nucleotide_cyclase"/>
</dbReference>
<feature type="domain" description="EAL" evidence="7">
    <location>
        <begin position="484"/>
        <end position="740"/>
    </location>
</feature>
<name>A0ABV6S0F9_9GAMM</name>
<evidence type="ECO:0000259" key="8">
    <source>
        <dbReference type="PROSITE" id="PS50887"/>
    </source>
</evidence>
<comment type="caution">
    <text evidence="9">The sequence shown here is derived from an EMBL/GenBank/DDBJ whole genome shotgun (WGS) entry which is preliminary data.</text>
</comment>
<dbReference type="Gene3D" id="3.20.20.450">
    <property type="entry name" value="EAL domain"/>
    <property type="match status" value="1"/>
</dbReference>
<feature type="transmembrane region" description="Helical" evidence="6">
    <location>
        <begin position="277"/>
        <end position="299"/>
    </location>
</feature>
<dbReference type="Gene3D" id="3.30.70.270">
    <property type="match status" value="1"/>
</dbReference>
<keyword evidence="10" id="KW-1185">Reference proteome</keyword>
<evidence type="ECO:0000256" key="2">
    <source>
        <dbReference type="ARBA" id="ARBA00022475"/>
    </source>
</evidence>
<dbReference type="PROSITE" id="PS50887">
    <property type="entry name" value="GGDEF"/>
    <property type="match status" value="1"/>
</dbReference>
<keyword evidence="5 6" id="KW-0472">Membrane</keyword>
<evidence type="ECO:0000259" key="7">
    <source>
        <dbReference type="PROSITE" id="PS50883"/>
    </source>
</evidence>
<feature type="transmembrane region" description="Helical" evidence="6">
    <location>
        <begin position="117"/>
        <end position="138"/>
    </location>
</feature>
<dbReference type="SUPFAM" id="SSF141868">
    <property type="entry name" value="EAL domain-like"/>
    <property type="match status" value="1"/>
</dbReference>
<protein>
    <submittedName>
        <fullName evidence="9">Bifunctional diguanylate cyclase/phosphodiesterase</fullName>
    </submittedName>
</protein>
<dbReference type="InterPro" id="IPR050706">
    <property type="entry name" value="Cyclic-di-GMP_PDE-like"/>
</dbReference>
<keyword evidence="2" id="KW-1003">Cell membrane</keyword>
<sequence>MGTLRRIFDAPAASSPWTALALGAVYFSACALSSLMIYNAQSVALFWPAAGVALIGLQRFGLRHVWFIPLALLVYHATFSPVPSAFLPFSLAANTLSALAGVWLIRRGGPLRLDTRGGFQVLFGGALLAIVSATIGVAGMRVSGMLPVSATTSAWVHWALGSLLGVAAVGPAMLLMPPPRSSSPIALPATDYAREPERLAWLVALATSFLLMAWGAAAGGAYVLGLIALPLATLIWSAIRFRPWWTAMGTLVTSLMIGVFAGFGLAGFSVPTRALDAMQLLGFLIMVAILPVVVALSTYERRVATRRMLHNALTDPLTRMPNRTAFEQNARRLLATSGATPRALAYLDLDHLKLINDTASHTAGDSLIRGIAGALQAAMRPNDLVGHLGADEFAVLMHNVLPAAAEDRARQLLREVAIYRCDWEGQMLSTTVSIGLVPFSGEEIDFARLLSQADAACFTAKELGGDQVCRASLEAGGQLDHTQPMRMAVRAREAVENRTLVLYSQAIVPLHDGAASGRHFELLLRLRDPASGELLLPSQFFSAAGRFRLGVRIDREVIEMALGWLERHADPRDVDLCAINLSAESLVDEGFTRFLAERLRSTSFPPEKLCLEITETSALRDIARAQRFIGQMRDLGCRFALDDFGTGFCSFGYLKSLDVDYFKIDGSFVRELESSPLSLPIVRAITDIAHTLDKRSIAEHTETPQQLTMLAQLGVDMAQGFGVHRPEPIEQYFARTQPSAGMAPERVGTRH</sequence>
<evidence type="ECO:0000313" key="9">
    <source>
        <dbReference type="EMBL" id="MFC0682725.1"/>
    </source>
</evidence>
<feature type="transmembrane region" description="Helical" evidence="6">
    <location>
        <begin position="85"/>
        <end position="105"/>
    </location>
</feature>
<dbReference type="PANTHER" id="PTHR33121">
    <property type="entry name" value="CYCLIC DI-GMP PHOSPHODIESTERASE PDEF"/>
    <property type="match status" value="1"/>
</dbReference>
<feature type="transmembrane region" description="Helical" evidence="6">
    <location>
        <begin position="251"/>
        <end position="271"/>
    </location>
</feature>
<reference evidence="9 10" key="1">
    <citation type="submission" date="2024-09" db="EMBL/GenBank/DDBJ databases">
        <authorList>
            <person name="Sun Q."/>
            <person name="Mori K."/>
        </authorList>
    </citation>
    <scope>NUCLEOTIDE SEQUENCE [LARGE SCALE GENOMIC DNA]</scope>
    <source>
        <strain evidence="9 10">KCTC 23076</strain>
    </source>
</reference>
<dbReference type="Proteomes" id="UP001589896">
    <property type="component" value="Unassembled WGS sequence"/>
</dbReference>
<dbReference type="Pfam" id="PF05231">
    <property type="entry name" value="MASE1"/>
    <property type="match status" value="1"/>
</dbReference>
<keyword evidence="4 6" id="KW-1133">Transmembrane helix</keyword>
<keyword evidence="3 6" id="KW-0812">Transmembrane</keyword>
<dbReference type="InterPro" id="IPR043128">
    <property type="entry name" value="Rev_trsase/Diguanyl_cyclase"/>
</dbReference>
<dbReference type="EMBL" id="JBHLTG010000017">
    <property type="protein sequence ID" value="MFC0682725.1"/>
    <property type="molecule type" value="Genomic_DNA"/>
</dbReference>
<dbReference type="SUPFAM" id="SSF55073">
    <property type="entry name" value="Nucleotide cyclase"/>
    <property type="match status" value="1"/>
</dbReference>
<evidence type="ECO:0000256" key="6">
    <source>
        <dbReference type="SAM" id="Phobius"/>
    </source>
</evidence>
<feature type="transmembrane region" description="Helical" evidence="6">
    <location>
        <begin position="158"/>
        <end position="178"/>
    </location>
</feature>
<feature type="transmembrane region" description="Helical" evidence="6">
    <location>
        <begin position="20"/>
        <end position="40"/>
    </location>
</feature>
<dbReference type="NCBIfam" id="TIGR00254">
    <property type="entry name" value="GGDEF"/>
    <property type="match status" value="1"/>
</dbReference>
<dbReference type="PANTHER" id="PTHR33121:SF23">
    <property type="entry name" value="CYCLIC DI-GMP PHOSPHODIESTERASE PDEB"/>
    <property type="match status" value="1"/>
</dbReference>
<feature type="transmembrane region" description="Helical" evidence="6">
    <location>
        <begin position="222"/>
        <end position="239"/>
    </location>
</feature>
<dbReference type="RefSeq" id="WP_386677011.1">
    <property type="nucleotide sequence ID" value="NZ_JBHLTG010000017.1"/>
</dbReference>
<dbReference type="Pfam" id="PF00990">
    <property type="entry name" value="GGDEF"/>
    <property type="match status" value="1"/>
</dbReference>
<proteinExistence type="predicted"/>
<dbReference type="CDD" id="cd01948">
    <property type="entry name" value="EAL"/>
    <property type="match status" value="1"/>
</dbReference>
<evidence type="ECO:0000256" key="5">
    <source>
        <dbReference type="ARBA" id="ARBA00023136"/>
    </source>
</evidence>
<gene>
    <name evidence="9" type="ORF">ACFFGH_33255</name>
</gene>
<dbReference type="InterPro" id="IPR000160">
    <property type="entry name" value="GGDEF_dom"/>
</dbReference>
<dbReference type="SMART" id="SM00267">
    <property type="entry name" value="GGDEF"/>
    <property type="match status" value="1"/>
</dbReference>
<evidence type="ECO:0000256" key="4">
    <source>
        <dbReference type="ARBA" id="ARBA00022989"/>
    </source>
</evidence>
<dbReference type="CDD" id="cd01949">
    <property type="entry name" value="GGDEF"/>
    <property type="match status" value="1"/>
</dbReference>